<evidence type="ECO:0000313" key="4">
    <source>
        <dbReference type="Proteomes" id="UP001632038"/>
    </source>
</evidence>
<dbReference type="Pfam" id="PF00244">
    <property type="entry name" value="14-3-3"/>
    <property type="match status" value="1"/>
</dbReference>
<dbReference type="Pfam" id="PF10358">
    <property type="entry name" value="NT-C2"/>
    <property type="match status" value="1"/>
</dbReference>
<dbReference type="SUPFAM" id="SSF48445">
    <property type="entry name" value="14-3-3 protein"/>
    <property type="match status" value="1"/>
</dbReference>
<dbReference type="PANTHER" id="PTHR31902">
    <property type="entry name" value="ACTIN PATCHES DISTAL PROTEIN 1"/>
    <property type="match status" value="1"/>
</dbReference>
<comment type="similarity">
    <text evidence="1">Belongs to the 14-3-3 family.</text>
</comment>
<dbReference type="Pfam" id="PF06999">
    <property type="entry name" value="Suc_Fer-like"/>
    <property type="match status" value="1"/>
</dbReference>
<accession>A0ABD3CR27</accession>
<dbReference type="InterPro" id="IPR019448">
    <property type="entry name" value="NT-C2"/>
</dbReference>
<dbReference type="InterPro" id="IPR009737">
    <property type="entry name" value="Aim32/Apd1-like"/>
</dbReference>
<proteinExistence type="inferred from homology"/>
<dbReference type="Gene3D" id="1.20.190.20">
    <property type="entry name" value="14-3-3 domain"/>
    <property type="match status" value="1"/>
</dbReference>
<reference evidence="4" key="1">
    <citation type="journal article" date="2024" name="IScience">
        <title>Strigolactones Initiate the Formation of Haustorium-like Structures in Castilleja.</title>
        <authorList>
            <person name="Buerger M."/>
            <person name="Peterson D."/>
            <person name="Chory J."/>
        </authorList>
    </citation>
    <scope>NUCLEOTIDE SEQUENCE [LARGE SCALE GENOMIC DNA]</scope>
</reference>
<dbReference type="SMART" id="SM00101">
    <property type="entry name" value="14_3_3"/>
    <property type="match status" value="1"/>
</dbReference>
<dbReference type="InterPro" id="IPR023410">
    <property type="entry name" value="14-3-3_domain"/>
</dbReference>
<dbReference type="EMBL" id="JAVIJP010000032">
    <property type="protein sequence ID" value="KAL3632052.1"/>
    <property type="molecule type" value="Genomic_DNA"/>
</dbReference>
<keyword evidence="4" id="KW-1185">Reference proteome</keyword>
<feature type="domain" description="14-3-3" evidence="2">
    <location>
        <begin position="68"/>
        <end position="256"/>
    </location>
</feature>
<gene>
    <name evidence="3" type="ORF">CASFOL_025036</name>
</gene>
<dbReference type="Proteomes" id="UP001632038">
    <property type="component" value="Unassembled WGS sequence"/>
</dbReference>
<dbReference type="Gene3D" id="3.40.30.10">
    <property type="entry name" value="Glutaredoxin"/>
    <property type="match status" value="1"/>
</dbReference>
<dbReference type="AlphaFoldDB" id="A0ABD3CR27"/>
<name>A0ABD3CR27_9LAMI</name>
<sequence length="260" mass="28788">MWCLWPILIEKFKELIGSKDLQNQILVAACSHIGGHKYAGNVIIFSANPDGKVAGNWGSSSKSGVIGEASIDFSNYAETTKVSKVSLPLKCSKMEAILNVSIQRMQESFDHSHTRGRNHTIPQIRRRSANSNSKLLLFSRLAFAKLIGSAATGDSKVFYLKMRGDYHRYLADLKTGDERKEAAENTLSAYRSAQFLRVRLTSVDWNAGKNFNSFVLGSNSPEANGRRQFGDDGSDFSTSGLFVSPFSPKHRVHNGFFLSL</sequence>
<comment type="caution">
    <text evidence="3">The sequence shown here is derived from an EMBL/GenBank/DDBJ whole genome shotgun (WGS) entry which is preliminary data.</text>
</comment>
<evidence type="ECO:0000256" key="1">
    <source>
        <dbReference type="ARBA" id="ARBA00006141"/>
    </source>
</evidence>
<protein>
    <recommendedName>
        <fullName evidence="2">14-3-3 domain-containing protein</fullName>
    </recommendedName>
</protein>
<evidence type="ECO:0000259" key="2">
    <source>
        <dbReference type="SMART" id="SM00101"/>
    </source>
</evidence>
<organism evidence="3 4">
    <name type="scientific">Castilleja foliolosa</name>
    <dbReference type="NCBI Taxonomy" id="1961234"/>
    <lineage>
        <taxon>Eukaryota</taxon>
        <taxon>Viridiplantae</taxon>
        <taxon>Streptophyta</taxon>
        <taxon>Embryophyta</taxon>
        <taxon>Tracheophyta</taxon>
        <taxon>Spermatophyta</taxon>
        <taxon>Magnoliopsida</taxon>
        <taxon>eudicotyledons</taxon>
        <taxon>Gunneridae</taxon>
        <taxon>Pentapetalae</taxon>
        <taxon>asterids</taxon>
        <taxon>lamiids</taxon>
        <taxon>Lamiales</taxon>
        <taxon>Orobanchaceae</taxon>
        <taxon>Pedicularideae</taxon>
        <taxon>Castillejinae</taxon>
        <taxon>Castilleja</taxon>
    </lineage>
</organism>
<dbReference type="PANTHER" id="PTHR31902:SF10">
    <property type="entry name" value="SUCRASE_FERREDOXIN-LIKE FAMILY PROTEIN"/>
    <property type="match status" value="1"/>
</dbReference>
<evidence type="ECO:0000313" key="3">
    <source>
        <dbReference type="EMBL" id="KAL3632052.1"/>
    </source>
</evidence>
<dbReference type="InterPro" id="IPR036815">
    <property type="entry name" value="14-3-3_dom_sf"/>
</dbReference>